<reference evidence="5 6" key="1">
    <citation type="submission" date="2014-04" db="EMBL/GenBank/DDBJ databases">
        <title>Evolutionary Origins and Diversification of the Mycorrhizal Mutualists.</title>
        <authorList>
            <consortium name="DOE Joint Genome Institute"/>
            <consortium name="Mycorrhizal Genomics Consortium"/>
            <person name="Kohler A."/>
            <person name="Kuo A."/>
            <person name="Nagy L.G."/>
            <person name="Floudas D."/>
            <person name="Copeland A."/>
            <person name="Barry K.W."/>
            <person name="Cichocki N."/>
            <person name="Veneault-Fourrey C."/>
            <person name="LaButti K."/>
            <person name="Lindquist E.A."/>
            <person name="Lipzen A."/>
            <person name="Lundell T."/>
            <person name="Morin E."/>
            <person name="Murat C."/>
            <person name="Riley R."/>
            <person name="Ohm R."/>
            <person name="Sun H."/>
            <person name="Tunlid A."/>
            <person name="Henrissat B."/>
            <person name="Grigoriev I.V."/>
            <person name="Hibbett D.S."/>
            <person name="Martin F."/>
        </authorList>
    </citation>
    <scope>NUCLEOTIDE SEQUENCE [LARGE SCALE GENOMIC DNA]</scope>
    <source>
        <strain evidence="5 6">MD-312</strain>
    </source>
</reference>
<name>A0A0C9VZZ1_9AGAM</name>
<dbReference type="EMBL" id="KN839898">
    <property type="protein sequence ID" value="KIJ59078.1"/>
    <property type="molecule type" value="Genomic_DNA"/>
</dbReference>
<evidence type="ECO:0000256" key="1">
    <source>
        <dbReference type="ARBA" id="ARBA00004123"/>
    </source>
</evidence>
<organism evidence="5 6">
    <name type="scientific">Hydnomerulius pinastri MD-312</name>
    <dbReference type="NCBI Taxonomy" id="994086"/>
    <lineage>
        <taxon>Eukaryota</taxon>
        <taxon>Fungi</taxon>
        <taxon>Dikarya</taxon>
        <taxon>Basidiomycota</taxon>
        <taxon>Agaricomycotina</taxon>
        <taxon>Agaricomycetes</taxon>
        <taxon>Agaricomycetidae</taxon>
        <taxon>Boletales</taxon>
        <taxon>Boletales incertae sedis</taxon>
        <taxon>Leucogyrophana</taxon>
    </lineage>
</organism>
<evidence type="ECO:0000259" key="4">
    <source>
        <dbReference type="SMART" id="SM00478"/>
    </source>
</evidence>
<protein>
    <submittedName>
        <fullName evidence="5">Unplaced genomic scaffold scaffold_64, whole genome shotgun sequence</fullName>
    </submittedName>
</protein>
<gene>
    <name evidence="5" type="ORF">HYDPIDRAFT_118831</name>
</gene>
<dbReference type="GO" id="GO:0003677">
    <property type="term" value="F:DNA binding"/>
    <property type="evidence" value="ECO:0007669"/>
    <property type="project" value="InterPro"/>
</dbReference>
<dbReference type="GO" id="GO:0005634">
    <property type="term" value="C:nucleus"/>
    <property type="evidence" value="ECO:0007669"/>
    <property type="project" value="UniProtKB-SubCell"/>
</dbReference>
<evidence type="ECO:0000313" key="6">
    <source>
        <dbReference type="Proteomes" id="UP000053820"/>
    </source>
</evidence>
<feature type="domain" description="HhH-GPD" evidence="4">
    <location>
        <begin position="272"/>
        <end position="451"/>
    </location>
</feature>
<feature type="region of interest" description="Disordered" evidence="3">
    <location>
        <begin position="35"/>
        <end position="145"/>
    </location>
</feature>
<dbReference type="AlphaFoldDB" id="A0A0C9VZZ1"/>
<dbReference type="InterPro" id="IPR003265">
    <property type="entry name" value="HhH-GPD_domain"/>
</dbReference>
<dbReference type="Gene3D" id="1.10.340.30">
    <property type="entry name" value="Hypothetical protein, domain 2"/>
    <property type="match status" value="1"/>
</dbReference>
<keyword evidence="2" id="KW-0539">Nucleus</keyword>
<accession>A0A0C9VZZ1</accession>
<evidence type="ECO:0000256" key="2">
    <source>
        <dbReference type="ARBA" id="ARBA00023242"/>
    </source>
</evidence>
<dbReference type="GO" id="GO:0003824">
    <property type="term" value="F:catalytic activity"/>
    <property type="evidence" value="ECO:0007669"/>
    <property type="project" value="InterPro"/>
</dbReference>
<feature type="compositionally biased region" description="Polar residues" evidence="3">
    <location>
        <begin position="129"/>
        <end position="138"/>
    </location>
</feature>
<dbReference type="SUPFAM" id="SSF48150">
    <property type="entry name" value="DNA-glycosylase"/>
    <property type="match status" value="1"/>
</dbReference>
<dbReference type="Proteomes" id="UP000053820">
    <property type="component" value="Unassembled WGS sequence"/>
</dbReference>
<dbReference type="SMART" id="SM00478">
    <property type="entry name" value="ENDO3c"/>
    <property type="match status" value="1"/>
</dbReference>
<dbReference type="PANTHER" id="PTHR15074">
    <property type="entry name" value="METHYL-CPG-BINDING PROTEIN"/>
    <property type="match status" value="1"/>
</dbReference>
<dbReference type="InterPro" id="IPR011257">
    <property type="entry name" value="DNA_glycosylase"/>
</dbReference>
<evidence type="ECO:0000256" key="3">
    <source>
        <dbReference type="SAM" id="MobiDB-lite"/>
    </source>
</evidence>
<dbReference type="HOGENOM" id="CLU_535334_0_0_1"/>
<feature type="region of interest" description="Disordered" evidence="3">
    <location>
        <begin position="333"/>
        <end position="402"/>
    </location>
</feature>
<dbReference type="GO" id="GO:0006285">
    <property type="term" value="P:base-excision repair, AP site formation"/>
    <property type="evidence" value="ECO:0007669"/>
    <property type="project" value="UniProtKB-ARBA"/>
</dbReference>
<dbReference type="PANTHER" id="PTHR15074:SF0">
    <property type="entry name" value="METHYL-CPG-BINDING DOMAIN PROTEIN 4-LIKE PROTEIN"/>
    <property type="match status" value="1"/>
</dbReference>
<evidence type="ECO:0000313" key="5">
    <source>
        <dbReference type="EMBL" id="KIJ59078.1"/>
    </source>
</evidence>
<comment type="subcellular location">
    <subcellularLocation>
        <location evidence="1">Nucleus</location>
    </subcellularLocation>
</comment>
<dbReference type="OrthoDB" id="10265068at2759"/>
<dbReference type="InterPro" id="IPR045138">
    <property type="entry name" value="MeCP2/MBD4"/>
</dbReference>
<proteinExistence type="predicted"/>
<feature type="compositionally biased region" description="Pro residues" evidence="3">
    <location>
        <begin position="350"/>
        <end position="374"/>
    </location>
</feature>
<keyword evidence="6" id="KW-1185">Reference proteome</keyword>
<feature type="compositionally biased region" description="Basic residues" evidence="3">
    <location>
        <begin position="74"/>
        <end position="83"/>
    </location>
</feature>
<sequence length="509" mass="56802">MSAPEILESAQPVTPAVSQWLRSFAYTPETKSSILMAGPTHHLSNTQASKSTRKRTRSDSDSEDEDALPVFGKKPGRSTRKNTGKGAKSSSRSVQYHEVCPSSSRRSKKSRSAEATIDGAADGKHQLEVESNSPTQSREATKRASHILHQTVPLRTSKYFTRRCTTPTGSNPFSLPTTNPVLTSPSSPILNVPVYIESSDFEYAESNFSRDDSDGEDIQGELEHVLPQAALSWDMFPGLFDDFMIMLKRLKPILIQESISDDPWKVLIAVRLLNVTTGKVAIPAFCKIIARWLTPQDLLDAPTDELVELLRPLGLYNKRAKWLKDISKAYIEDPPRYPGAESQTAESLPSPTPSSSPTPPPTLSPPTLQTPPPTANQRSPNARRKPRTERPPYPRTPISHFPGVGPYALDSFRIFCRGSLDPDAREDEWKRVMPQDKELISYLRWRWATSERKIWCPYGRGVIGDVDIPYLITLVDELAERYDAAIGGEGYWWHFWNDVGEAWGGGDVS</sequence>
<dbReference type="Pfam" id="PF00730">
    <property type="entry name" value="HhH-GPD"/>
    <property type="match status" value="1"/>
</dbReference>